<proteinExistence type="predicted"/>
<dbReference type="KEGG" id="abas:ACPOL_6792"/>
<dbReference type="EMBL" id="CP030842">
    <property type="protein sequence ID" value="AXC16002.1"/>
    <property type="molecule type" value="Genomic_DNA"/>
</dbReference>
<dbReference type="EMBL" id="CP030843">
    <property type="protein sequence ID" value="AXC16200.1"/>
    <property type="molecule type" value="Genomic_DNA"/>
</dbReference>
<geneLocation type="plasmid" evidence="4">
    <name>pacpol3</name>
</geneLocation>
<geneLocation type="plasmid" evidence="4">
    <name>pacpol2</name>
</geneLocation>
<dbReference type="AlphaFoldDB" id="A0A2Z5G9P3"/>
<geneLocation type="plasmid" evidence="2">
    <name>pACPOL4</name>
</geneLocation>
<evidence type="ECO:0000313" key="3">
    <source>
        <dbReference type="EMBL" id="AXC16418.1"/>
    </source>
</evidence>
<sequence length="44" mass="5311">MDWRAQRESIRAKARGDAELYRQAEEERKKKVFTLPEFIGRQES</sequence>
<dbReference type="Proteomes" id="UP000253606">
    <property type="component" value="Plasmid pACPOL3"/>
</dbReference>
<gene>
    <name evidence="1" type="ORF">ACPOL_6792</name>
    <name evidence="2" type="ORF">ACPOL_6998</name>
    <name evidence="3" type="ORF">ACPOL_7228</name>
</gene>
<accession>A0A2Z5G9P3</accession>
<organism evidence="1 4">
    <name type="scientific">Acidisarcina polymorpha</name>
    <dbReference type="NCBI Taxonomy" id="2211140"/>
    <lineage>
        <taxon>Bacteria</taxon>
        <taxon>Pseudomonadati</taxon>
        <taxon>Acidobacteriota</taxon>
        <taxon>Terriglobia</taxon>
        <taxon>Terriglobales</taxon>
        <taxon>Acidobacteriaceae</taxon>
        <taxon>Acidisarcina</taxon>
    </lineage>
</organism>
<reference evidence="1 4" key="1">
    <citation type="journal article" date="2018" name="Front. Microbiol.">
        <title>Hydrolytic Capabilities as a Key to Environmental Success: Chitinolytic and Cellulolytic Acidobacteria From Acidic Sub-arctic Soils and Boreal Peatlands.</title>
        <authorList>
            <person name="Belova S.E."/>
            <person name="Ravin N.V."/>
            <person name="Pankratov T.A."/>
            <person name="Rakitin A.L."/>
            <person name="Ivanova A.A."/>
            <person name="Beletsky A.V."/>
            <person name="Mardanov A.V."/>
            <person name="Sinninghe Damste J.S."/>
            <person name="Dedysh S.N."/>
        </authorList>
    </citation>
    <scope>NUCLEOTIDE SEQUENCE [LARGE SCALE GENOMIC DNA]</scope>
    <source>
        <strain evidence="1 4">SBC82</strain>
        <plasmid evidence="1">pACPOL2</plasmid>
        <plasmid evidence="4">pacpol2</plasmid>
        <plasmid evidence="4">pacpol3</plasmid>
        <plasmid evidence="3">pACPOL3</plasmid>
        <plasmid evidence="4">pacpol4</plasmid>
        <plasmid evidence="2">pACPOL4</plasmid>
    </source>
</reference>
<dbReference type="KEGG" id="abas:ACPOL_7228"/>
<dbReference type="Proteomes" id="UP000253606">
    <property type="component" value="Plasmid pACPOL2"/>
</dbReference>
<keyword evidence="4" id="KW-1185">Reference proteome</keyword>
<geneLocation type="plasmid" evidence="3">
    <name>pACPOL3</name>
</geneLocation>
<dbReference type="Proteomes" id="UP000253606">
    <property type="component" value="Plasmid pACPOL4"/>
</dbReference>
<name>A0A2Z5G9P3_9BACT</name>
<protein>
    <submittedName>
        <fullName evidence="1">Uncharacterized protein</fullName>
    </submittedName>
</protein>
<evidence type="ECO:0000313" key="2">
    <source>
        <dbReference type="EMBL" id="AXC16200.1"/>
    </source>
</evidence>
<evidence type="ECO:0000313" key="4">
    <source>
        <dbReference type="Proteomes" id="UP000253606"/>
    </source>
</evidence>
<dbReference type="EMBL" id="CP030844">
    <property type="protein sequence ID" value="AXC16418.1"/>
    <property type="molecule type" value="Genomic_DNA"/>
</dbReference>
<dbReference type="KEGG" id="abas:ACPOL_6998"/>
<geneLocation type="plasmid" evidence="4">
    <name>pacpol4</name>
</geneLocation>
<geneLocation type="plasmid" evidence="1">
    <name>pACPOL2</name>
</geneLocation>
<evidence type="ECO:0000313" key="1">
    <source>
        <dbReference type="EMBL" id="AXC16002.1"/>
    </source>
</evidence>
<keyword evidence="1" id="KW-0614">Plasmid</keyword>